<dbReference type="InterPro" id="IPR017972">
    <property type="entry name" value="Cyt_P450_CS"/>
</dbReference>
<evidence type="ECO:0000256" key="1">
    <source>
        <dbReference type="ARBA" id="ARBA00010617"/>
    </source>
</evidence>
<comment type="similarity">
    <text evidence="1 2">Belongs to the cytochrome P450 family.</text>
</comment>
<dbReference type="Proteomes" id="UP001595824">
    <property type="component" value="Unassembled WGS sequence"/>
</dbReference>
<evidence type="ECO:0000256" key="2">
    <source>
        <dbReference type="RuleBase" id="RU000461"/>
    </source>
</evidence>
<gene>
    <name evidence="3" type="ORF">ACFPC0_20575</name>
</gene>
<keyword evidence="2" id="KW-0503">Monooxygenase</keyword>
<keyword evidence="2" id="KW-0408">Iron</keyword>
<proteinExistence type="inferred from homology"/>
<organism evidence="3 4">
    <name type="scientific">Streptomyces andamanensis</name>
    <dbReference type="NCBI Taxonomy" id="1565035"/>
    <lineage>
        <taxon>Bacteria</taxon>
        <taxon>Bacillati</taxon>
        <taxon>Actinomycetota</taxon>
        <taxon>Actinomycetes</taxon>
        <taxon>Kitasatosporales</taxon>
        <taxon>Streptomycetaceae</taxon>
        <taxon>Streptomyces</taxon>
    </lineage>
</organism>
<dbReference type="PRINTS" id="PR00359">
    <property type="entry name" value="BP450"/>
</dbReference>
<dbReference type="SUPFAM" id="SSF48264">
    <property type="entry name" value="Cytochrome P450"/>
    <property type="match status" value="1"/>
</dbReference>
<keyword evidence="2" id="KW-0560">Oxidoreductase</keyword>
<sequence>MTERLGDSFFQDPQGLFARLRSSAPVTPVVTPEGLRVWLVTRYEDVRAALADPRLAKDWVAHMTPEDFDITMDPVQAFLDQHMLNLDPPDHTRLRRLVVKAFTPRRVAALEPRIRDVTGALLDAMADGPEETELIGAFAFPLTVTVICELIGIPADDRESFRAWSETLLSSRGTRVESRAAATAMHAYFTRLVAERRQTPADDLLSALIAARDSGDSLSEHELLSMMFLLLVAGHETMVNLIAGGVLALLTHPAELARLRADPALLPSAVEELLRYANPLNHATERFTLEPVTIGGTPVPAKEWVMLATSSANRDPERFPGADRLDVGRDTAGHVGFGHGIHYCLGAPLARLEGGIAFGMLLERFPALATAVPGTELRWRPSSLIHGLEALPVRLR</sequence>
<dbReference type="Gene3D" id="1.10.630.10">
    <property type="entry name" value="Cytochrome P450"/>
    <property type="match status" value="1"/>
</dbReference>
<dbReference type="CDD" id="cd11029">
    <property type="entry name" value="CYP107-like"/>
    <property type="match status" value="1"/>
</dbReference>
<dbReference type="PROSITE" id="PS00086">
    <property type="entry name" value="CYTOCHROME_P450"/>
    <property type="match status" value="1"/>
</dbReference>
<evidence type="ECO:0000313" key="4">
    <source>
        <dbReference type="Proteomes" id="UP001595824"/>
    </source>
</evidence>
<evidence type="ECO:0000313" key="3">
    <source>
        <dbReference type="EMBL" id="MFC4330135.1"/>
    </source>
</evidence>
<accession>A0ABV8THK5</accession>
<dbReference type="PANTHER" id="PTHR46696:SF1">
    <property type="entry name" value="CYTOCHROME P450 YJIB-RELATED"/>
    <property type="match status" value="1"/>
</dbReference>
<comment type="caution">
    <text evidence="3">The sequence shown here is derived from an EMBL/GenBank/DDBJ whole genome shotgun (WGS) entry which is preliminary data.</text>
</comment>
<dbReference type="PANTHER" id="PTHR46696">
    <property type="entry name" value="P450, PUTATIVE (EUROFUNG)-RELATED"/>
    <property type="match status" value="1"/>
</dbReference>
<protein>
    <submittedName>
        <fullName evidence="3">Cytochrome P450</fullName>
    </submittedName>
</protein>
<name>A0ABV8THK5_9ACTN</name>
<reference evidence="4" key="1">
    <citation type="journal article" date="2019" name="Int. J. Syst. Evol. Microbiol.">
        <title>The Global Catalogue of Microorganisms (GCM) 10K type strain sequencing project: providing services to taxonomists for standard genome sequencing and annotation.</title>
        <authorList>
            <consortium name="The Broad Institute Genomics Platform"/>
            <consortium name="The Broad Institute Genome Sequencing Center for Infectious Disease"/>
            <person name="Wu L."/>
            <person name="Ma J."/>
        </authorList>
    </citation>
    <scope>NUCLEOTIDE SEQUENCE [LARGE SCALE GENOMIC DNA]</scope>
    <source>
        <strain evidence="4">PCU 347</strain>
    </source>
</reference>
<dbReference type="InterPro" id="IPR036396">
    <property type="entry name" value="Cyt_P450_sf"/>
</dbReference>
<dbReference type="InterPro" id="IPR002397">
    <property type="entry name" value="Cyt_P450_B"/>
</dbReference>
<dbReference type="Pfam" id="PF00067">
    <property type="entry name" value="p450"/>
    <property type="match status" value="1"/>
</dbReference>
<keyword evidence="2" id="KW-0349">Heme</keyword>
<dbReference type="EMBL" id="JBHSDP010000021">
    <property type="protein sequence ID" value="MFC4330135.1"/>
    <property type="molecule type" value="Genomic_DNA"/>
</dbReference>
<dbReference type="InterPro" id="IPR001128">
    <property type="entry name" value="Cyt_P450"/>
</dbReference>
<keyword evidence="4" id="KW-1185">Reference proteome</keyword>
<keyword evidence="2" id="KW-0479">Metal-binding</keyword>
<dbReference type="RefSeq" id="WP_381740926.1">
    <property type="nucleotide sequence ID" value="NZ_JBHSDP010000021.1"/>
</dbReference>